<feature type="transmembrane region" description="Helical" evidence="13">
    <location>
        <begin position="195"/>
        <end position="221"/>
    </location>
</feature>
<dbReference type="GeneTree" id="ENSGT01150000286948"/>
<dbReference type="InterPro" id="IPR017452">
    <property type="entry name" value="GPCR_Rhodpsn_7TM"/>
</dbReference>
<evidence type="ECO:0000256" key="8">
    <source>
        <dbReference type="ARBA" id="ARBA00023136"/>
    </source>
</evidence>
<dbReference type="SUPFAM" id="SSF81321">
    <property type="entry name" value="Family A G protein-coupled receptor-like"/>
    <property type="match status" value="1"/>
</dbReference>
<dbReference type="GO" id="GO:0005886">
    <property type="term" value="C:plasma membrane"/>
    <property type="evidence" value="ECO:0007669"/>
    <property type="project" value="UniProtKB-SubCell"/>
</dbReference>
<keyword evidence="16" id="KW-1185">Reference proteome</keyword>
<evidence type="ECO:0000256" key="13">
    <source>
        <dbReference type="RuleBase" id="RU363047"/>
    </source>
</evidence>
<sequence>MVNTKWRNQTSITEFVLLGFGSLQELQTPLFLLFLVIYIVTMAGNILIIALILTDKNLHTPMYFFLGNLSCLETCYTSTILPRMLVGLLTRDRTISIAGCFVQYYFFGCLAGSECYLLAAMSYDRYLAICKPLHYTMMMNAVSWMSGFMIITIVTCLMSQLHFCGPNEINHFLCDFTPVIKLSCTDTSLITLVTFILSSIYTLPLFLLTLASYICIISIILRIPSTTGRRKAFSTCSSHLIVVTIYYGTLIIVYMFPDTDTLRDLNKVFSLFYTVLTPLVNPLIYSLRNKEVKVALRKVISNVWSL</sequence>
<dbReference type="Ensembl" id="ENSGEVT00005018322.1">
    <property type="protein sequence ID" value="ENSGEVP00005017441.1"/>
    <property type="gene ID" value="ENSGEVG00005012382.1"/>
</dbReference>
<feature type="transmembrane region" description="Helical" evidence="13">
    <location>
        <begin position="30"/>
        <end position="53"/>
    </location>
</feature>
<keyword evidence="5 13" id="KW-0552">Olfaction</keyword>
<reference evidence="15" key="3">
    <citation type="submission" date="2025-09" db="UniProtKB">
        <authorList>
            <consortium name="Ensembl"/>
        </authorList>
    </citation>
    <scope>IDENTIFICATION</scope>
</reference>
<keyword evidence="10" id="KW-0325">Glycoprotein</keyword>
<keyword evidence="8 13" id="KW-0472">Membrane</keyword>
<dbReference type="CDD" id="cd15911">
    <property type="entry name" value="7tmA_OR11A-like"/>
    <property type="match status" value="1"/>
</dbReference>
<feature type="transmembrane region" description="Helical" evidence="13">
    <location>
        <begin position="141"/>
        <end position="163"/>
    </location>
</feature>
<evidence type="ECO:0000256" key="4">
    <source>
        <dbReference type="ARBA" id="ARBA00022692"/>
    </source>
</evidence>
<evidence type="ECO:0000256" key="5">
    <source>
        <dbReference type="ARBA" id="ARBA00022725"/>
    </source>
</evidence>
<organism evidence="15 16">
    <name type="scientific">Gopherus evgoodei</name>
    <name type="common">Goodes thornscrub tortoise</name>
    <dbReference type="NCBI Taxonomy" id="1825980"/>
    <lineage>
        <taxon>Eukaryota</taxon>
        <taxon>Metazoa</taxon>
        <taxon>Chordata</taxon>
        <taxon>Craniata</taxon>
        <taxon>Vertebrata</taxon>
        <taxon>Euteleostomi</taxon>
        <taxon>Archelosauria</taxon>
        <taxon>Testudinata</taxon>
        <taxon>Testudines</taxon>
        <taxon>Cryptodira</taxon>
        <taxon>Durocryptodira</taxon>
        <taxon>Testudinoidea</taxon>
        <taxon>Testudinidae</taxon>
        <taxon>Gopherus</taxon>
    </lineage>
</organism>
<comment type="similarity">
    <text evidence="12">Belongs to the G-protein coupled receptor 1 family.</text>
</comment>
<dbReference type="FunFam" id="1.20.1070.10:FF:000010">
    <property type="entry name" value="Olfactory receptor"/>
    <property type="match status" value="1"/>
</dbReference>
<evidence type="ECO:0000256" key="3">
    <source>
        <dbReference type="ARBA" id="ARBA00022606"/>
    </source>
</evidence>
<dbReference type="InterPro" id="IPR000276">
    <property type="entry name" value="GPCR_Rhodpsn"/>
</dbReference>
<dbReference type="PANTHER" id="PTHR26452">
    <property type="entry name" value="OLFACTORY RECEPTOR"/>
    <property type="match status" value="1"/>
</dbReference>
<evidence type="ECO:0000313" key="16">
    <source>
        <dbReference type="Proteomes" id="UP000694390"/>
    </source>
</evidence>
<reference evidence="15" key="1">
    <citation type="submission" date="2019-06" db="EMBL/GenBank/DDBJ databases">
        <title>G10K-VGP Goodes thornscrub tortoise genome, primary haplotype.</title>
        <authorList>
            <person name="Murphy B."/>
            <person name="Edwards T."/>
            <person name="Rhie A."/>
            <person name="Koren S."/>
            <person name="Phillippy A."/>
            <person name="Fedrigo O."/>
            <person name="Haase B."/>
            <person name="Mountcastle J."/>
            <person name="Lewin H."/>
            <person name="Damas J."/>
            <person name="Howe K."/>
            <person name="Formenti G."/>
            <person name="Myers G."/>
            <person name="Durbin R."/>
            <person name="Jarvis E.D."/>
        </authorList>
    </citation>
    <scope>NUCLEOTIDE SEQUENCE [LARGE SCALE GENOMIC DNA]</scope>
</reference>
<keyword evidence="6 13" id="KW-1133">Transmembrane helix</keyword>
<dbReference type="PRINTS" id="PR00237">
    <property type="entry name" value="GPCRRHODOPSN"/>
</dbReference>
<keyword evidence="9 12" id="KW-0675">Receptor</keyword>
<reference evidence="15" key="2">
    <citation type="submission" date="2025-08" db="UniProtKB">
        <authorList>
            <consortium name="Ensembl"/>
        </authorList>
    </citation>
    <scope>IDENTIFICATION</scope>
</reference>
<dbReference type="PRINTS" id="PR00245">
    <property type="entry name" value="OLFACTORYR"/>
</dbReference>
<dbReference type="GO" id="GO:0004984">
    <property type="term" value="F:olfactory receptor activity"/>
    <property type="evidence" value="ECO:0007669"/>
    <property type="project" value="InterPro"/>
</dbReference>
<proteinExistence type="inferred from homology"/>
<feature type="transmembrane region" description="Helical" evidence="13">
    <location>
        <begin position="101"/>
        <end position="120"/>
    </location>
</feature>
<evidence type="ECO:0000256" key="1">
    <source>
        <dbReference type="ARBA" id="ARBA00004651"/>
    </source>
</evidence>
<evidence type="ECO:0000256" key="7">
    <source>
        <dbReference type="ARBA" id="ARBA00023040"/>
    </source>
</evidence>
<feature type="transmembrane region" description="Helical" evidence="13">
    <location>
        <begin position="268"/>
        <end position="287"/>
    </location>
</feature>
<evidence type="ECO:0000256" key="10">
    <source>
        <dbReference type="ARBA" id="ARBA00023180"/>
    </source>
</evidence>
<protein>
    <recommendedName>
        <fullName evidence="13">Olfactory receptor</fullName>
    </recommendedName>
</protein>
<evidence type="ECO:0000259" key="14">
    <source>
        <dbReference type="PROSITE" id="PS50262"/>
    </source>
</evidence>
<keyword evidence="3 13" id="KW-0716">Sensory transduction</keyword>
<dbReference type="GO" id="GO:0004930">
    <property type="term" value="F:G protein-coupled receptor activity"/>
    <property type="evidence" value="ECO:0007669"/>
    <property type="project" value="UniProtKB-KW"/>
</dbReference>
<evidence type="ECO:0000256" key="2">
    <source>
        <dbReference type="ARBA" id="ARBA00022475"/>
    </source>
</evidence>
<keyword evidence="7 12" id="KW-0297">G-protein coupled receptor</keyword>
<dbReference type="Pfam" id="PF13853">
    <property type="entry name" value="7tm_4"/>
    <property type="match status" value="1"/>
</dbReference>
<feature type="transmembrane region" description="Helical" evidence="13">
    <location>
        <begin position="62"/>
        <end position="81"/>
    </location>
</feature>
<dbReference type="PROSITE" id="PS00237">
    <property type="entry name" value="G_PROTEIN_RECEP_F1_1"/>
    <property type="match status" value="1"/>
</dbReference>
<dbReference type="AlphaFoldDB" id="A0A8C4WQ93"/>
<feature type="transmembrane region" description="Helical" evidence="13">
    <location>
        <begin position="233"/>
        <end position="256"/>
    </location>
</feature>
<dbReference type="Proteomes" id="UP000694390">
    <property type="component" value="Chromosome 21"/>
</dbReference>
<keyword evidence="11 12" id="KW-0807">Transducer</keyword>
<dbReference type="InterPro" id="IPR000725">
    <property type="entry name" value="Olfact_rcpt"/>
</dbReference>
<dbReference type="OrthoDB" id="5967130at2759"/>
<keyword evidence="2 13" id="KW-1003">Cell membrane</keyword>
<accession>A0A8C4WQ93</accession>
<evidence type="ECO:0000256" key="6">
    <source>
        <dbReference type="ARBA" id="ARBA00022989"/>
    </source>
</evidence>
<evidence type="ECO:0000256" key="9">
    <source>
        <dbReference type="ARBA" id="ARBA00023170"/>
    </source>
</evidence>
<feature type="domain" description="G-protein coupled receptors family 1 profile" evidence="14">
    <location>
        <begin position="44"/>
        <end position="285"/>
    </location>
</feature>
<evidence type="ECO:0000256" key="12">
    <source>
        <dbReference type="RuleBase" id="RU000688"/>
    </source>
</evidence>
<comment type="subcellular location">
    <subcellularLocation>
        <location evidence="1 13">Cell membrane</location>
        <topology evidence="1 13">Multi-pass membrane protein</topology>
    </subcellularLocation>
</comment>
<evidence type="ECO:0000256" key="11">
    <source>
        <dbReference type="ARBA" id="ARBA00023224"/>
    </source>
</evidence>
<evidence type="ECO:0000313" key="15">
    <source>
        <dbReference type="Ensembl" id="ENSGEVP00005017441.1"/>
    </source>
</evidence>
<dbReference type="Gene3D" id="1.20.1070.10">
    <property type="entry name" value="Rhodopsin 7-helix transmembrane proteins"/>
    <property type="match status" value="1"/>
</dbReference>
<keyword evidence="4 12" id="KW-0812">Transmembrane</keyword>
<name>A0A8C4WQ93_9SAUR</name>
<dbReference type="InterPro" id="IPR050516">
    <property type="entry name" value="Olfactory_GPCR"/>
</dbReference>
<dbReference type="PROSITE" id="PS50262">
    <property type="entry name" value="G_PROTEIN_RECEP_F1_2"/>
    <property type="match status" value="1"/>
</dbReference>